<keyword evidence="3" id="KW-1185">Reference proteome</keyword>
<dbReference type="Proteomes" id="UP001551658">
    <property type="component" value="Unassembled WGS sequence"/>
</dbReference>
<name>A0ABV3F7N2_9NOCA</name>
<feature type="region of interest" description="Disordered" evidence="1">
    <location>
        <begin position="162"/>
        <end position="194"/>
    </location>
</feature>
<evidence type="ECO:0000313" key="2">
    <source>
        <dbReference type="EMBL" id="MEV0363714.1"/>
    </source>
</evidence>
<protein>
    <submittedName>
        <fullName evidence="2">Uncharacterized protein</fullName>
    </submittedName>
</protein>
<evidence type="ECO:0000256" key="1">
    <source>
        <dbReference type="SAM" id="MobiDB-lite"/>
    </source>
</evidence>
<organism evidence="2 3">
    <name type="scientific">Nocardia fusca</name>
    <dbReference type="NCBI Taxonomy" id="941183"/>
    <lineage>
        <taxon>Bacteria</taxon>
        <taxon>Bacillati</taxon>
        <taxon>Actinomycetota</taxon>
        <taxon>Actinomycetes</taxon>
        <taxon>Mycobacteriales</taxon>
        <taxon>Nocardiaceae</taxon>
        <taxon>Nocardia</taxon>
    </lineage>
</organism>
<comment type="caution">
    <text evidence="2">The sequence shown here is derived from an EMBL/GenBank/DDBJ whole genome shotgun (WGS) entry which is preliminary data.</text>
</comment>
<dbReference type="RefSeq" id="WP_357978195.1">
    <property type="nucleotide sequence ID" value="NZ_JBFAIH010000006.1"/>
</dbReference>
<sequence length="373" mass="39740">MHTPAGLLCRGTAELTASIRGAGQTYGEVVRQVADGYREAARRMVEAEGTGALVFSVGREMRQLSSQPVWLRGRVLLPAAERAARKARGETPIPLTPVRFRSDSVTYSVLHDAEGIPNGLSFDSRPGDAAQRAAYSRASDRQGDRRYEVATEKSRRVFEGGDLGIDRTTTRPVSAPWFDPDRPRTPTQISGHSGPTKFLFDIDATYTMSGDPLGRQVLIVNGSTLGTHLVTNPDFWLIHTAHGGDVVFHACSPGGVAETGLRSNYNDGRYGASGEWGPVSRHGTILTGSAEVMHRHGVGTPVHGANGKTMLHAHHPDGSPDLTPVPGSDGDFEWNPVPDLSSLVVMPGKDADGNSVPGTFVTVHPPSATSGQA</sequence>
<gene>
    <name evidence="2" type="ORF">AB0H72_13510</name>
</gene>
<evidence type="ECO:0000313" key="3">
    <source>
        <dbReference type="Proteomes" id="UP001551658"/>
    </source>
</evidence>
<accession>A0ABV3F7N2</accession>
<proteinExistence type="predicted"/>
<dbReference type="EMBL" id="JBFAIH010000006">
    <property type="protein sequence ID" value="MEV0363714.1"/>
    <property type="molecule type" value="Genomic_DNA"/>
</dbReference>
<reference evidence="2 3" key="1">
    <citation type="submission" date="2024-06" db="EMBL/GenBank/DDBJ databases">
        <title>The Natural Products Discovery Center: Release of the First 8490 Sequenced Strains for Exploring Actinobacteria Biosynthetic Diversity.</title>
        <authorList>
            <person name="Kalkreuter E."/>
            <person name="Kautsar S.A."/>
            <person name="Yang D."/>
            <person name="Bader C.D."/>
            <person name="Teijaro C.N."/>
            <person name="Fluegel L."/>
            <person name="Davis C.M."/>
            <person name="Simpson J.R."/>
            <person name="Lauterbach L."/>
            <person name="Steele A.D."/>
            <person name="Gui C."/>
            <person name="Meng S."/>
            <person name="Li G."/>
            <person name="Viehrig K."/>
            <person name="Ye F."/>
            <person name="Su P."/>
            <person name="Kiefer A.F."/>
            <person name="Nichols A."/>
            <person name="Cepeda A.J."/>
            <person name="Yan W."/>
            <person name="Fan B."/>
            <person name="Jiang Y."/>
            <person name="Adhikari A."/>
            <person name="Zheng C.-J."/>
            <person name="Schuster L."/>
            <person name="Cowan T.M."/>
            <person name="Smanski M.J."/>
            <person name="Chevrette M.G."/>
            <person name="De Carvalho L.P.S."/>
            <person name="Shen B."/>
        </authorList>
    </citation>
    <scope>NUCLEOTIDE SEQUENCE [LARGE SCALE GENOMIC DNA]</scope>
    <source>
        <strain evidence="2 3">NPDC050671</strain>
    </source>
</reference>